<organism evidence="1">
    <name type="scientific">Spongospora subterranea</name>
    <dbReference type="NCBI Taxonomy" id="70186"/>
    <lineage>
        <taxon>Eukaryota</taxon>
        <taxon>Sar</taxon>
        <taxon>Rhizaria</taxon>
        <taxon>Endomyxa</taxon>
        <taxon>Phytomyxea</taxon>
        <taxon>Plasmodiophorida</taxon>
        <taxon>Plasmodiophoridae</taxon>
        <taxon>Spongospora</taxon>
    </lineage>
</organism>
<dbReference type="EMBL" id="HACM01010400">
    <property type="protein sequence ID" value="CRZ10842.1"/>
    <property type="molecule type" value="Transcribed_RNA"/>
</dbReference>
<protein>
    <submittedName>
        <fullName evidence="1">Uncharacterized protein</fullName>
    </submittedName>
</protein>
<reference evidence="1" key="1">
    <citation type="submission" date="2015-04" db="EMBL/GenBank/DDBJ databases">
        <title>The genome sequence of the plant pathogenic Rhizarian Plasmodiophora brassicae reveals insights in its biotrophic life cycle and the origin of chitin synthesis.</title>
        <authorList>
            <person name="Schwelm A."/>
            <person name="Fogelqvist J."/>
            <person name="Knaust A."/>
            <person name="Julke S."/>
            <person name="Lilja T."/>
            <person name="Dhandapani V."/>
            <person name="Bonilla-Rosso G."/>
            <person name="Karlsson M."/>
            <person name="Shevchenko A."/>
            <person name="Choi S.R."/>
            <person name="Kim H.G."/>
            <person name="Park J.Y."/>
            <person name="Lim Y.P."/>
            <person name="Ludwig-Muller J."/>
            <person name="Dixelius C."/>
        </authorList>
    </citation>
    <scope>NUCLEOTIDE SEQUENCE</scope>
    <source>
        <tissue evidence="1">Potato root galls</tissue>
    </source>
</reference>
<dbReference type="AlphaFoldDB" id="A0A0H5RB52"/>
<sequence length="150" mass="16904">MFISVAEIDLQWTELWPGTSFPLRFRSCFGDGGFLWRGFRFGHDIVLGSVGRFFRAFLNDAAITTPDDQEVALVDFARLSTFGGFSPWRTRWPATARFSFPTSHRMVDRVHGNTSYGRATSKPSRPSGFTQLDELVVAVRYGSDCGHTIQ</sequence>
<accession>A0A0H5RB52</accession>
<evidence type="ECO:0000313" key="1">
    <source>
        <dbReference type="EMBL" id="CRZ10842.1"/>
    </source>
</evidence>
<proteinExistence type="predicted"/>
<name>A0A0H5RB52_9EUKA</name>